<comment type="caution">
    <text evidence="1">The sequence shown here is derived from an EMBL/GenBank/DDBJ whole genome shotgun (WGS) entry which is preliminary data.</text>
</comment>
<dbReference type="GO" id="GO:0004386">
    <property type="term" value="F:helicase activity"/>
    <property type="evidence" value="ECO:0007669"/>
    <property type="project" value="UniProtKB-KW"/>
</dbReference>
<keyword evidence="1" id="KW-0547">Nucleotide-binding</keyword>
<evidence type="ECO:0000313" key="2">
    <source>
        <dbReference type="Proteomes" id="UP000198211"/>
    </source>
</evidence>
<proteinExistence type="predicted"/>
<dbReference type="OrthoDB" id="8063321at2759"/>
<keyword evidence="1" id="KW-0378">Hydrolase</keyword>
<dbReference type="Proteomes" id="UP000198211">
    <property type="component" value="Unassembled WGS sequence"/>
</dbReference>
<reference evidence="2" key="1">
    <citation type="submission" date="2017-03" db="EMBL/GenBank/DDBJ databases">
        <title>Phytopthora megakarya and P. palmivora, two closely related causual agents of cacao black pod achieved similar genome size and gene model numbers by different mechanisms.</title>
        <authorList>
            <person name="Ali S."/>
            <person name="Shao J."/>
            <person name="Larry D.J."/>
            <person name="Kronmiller B."/>
            <person name="Shen D."/>
            <person name="Strem M.D."/>
            <person name="Melnick R.L."/>
            <person name="Guiltinan M.J."/>
            <person name="Tyler B.M."/>
            <person name="Meinhardt L.W."/>
            <person name="Bailey B.A."/>
        </authorList>
    </citation>
    <scope>NUCLEOTIDE SEQUENCE [LARGE SCALE GENOMIC DNA]</scope>
    <source>
        <strain evidence="2">zdho120</strain>
    </source>
</reference>
<sequence>MDADGPKVGFKTLKSLDNTLHVNVKALETYGLPVLEDYRAEAVANEQDTGDLVNQELNAYPLERLETTSAMVARLNPNQQDISDQVIIRTGKSFLIEQTLGKVRLEGGVALTLQAEYQPCYWLEDEQRTRCFGFHSSQMNTLRLVYSNRL</sequence>
<gene>
    <name evidence="1" type="ORF">PHMEG_000725</name>
</gene>
<evidence type="ECO:0000313" key="1">
    <source>
        <dbReference type="EMBL" id="OWZ24246.1"/>
    </source>
</evidence>
<dbReference type="AlphaFoldDB" id="A0A225X2U5"/>
<name>A0A225X2U5_9STRA</name>
<dbReference type="EMBL" id="NBNE01000021">
    <property type="protein sequence ID" value="OWZ24246.1"/>
    <property type="molecule type" value="Genomic_DNA"/>
</dbReference>
<keyword evidence="2" id="KW-1185">Reference proteome</keyword>
<protein>
    <submittedName>
        <fullName evidence="1">Helitron helicase</fullName>
    </submittedName>
</protein>
<organism evidence="1 2">
    <name type="scientific">Phytophthora megakarya</name>
    <dbReference type="NCBI Taxonomy" id="4795"/>
    <lineage>
        <taxon>Eukaryota</taxon>
        <taxon>Sar</taxon>
        <taxon>Stramenopiles</taxon>
        <taxon>Oomycota</taxon>
        <taxon>Peronosporomycetes</taxon>
        <taxon>Peronosporales</taxon>
        <taxon>Peronosporaceae</taxon>
        <taxon>Phytophthora</taxon>
    </lineage>
</organism>
<keyword evidence="1" id="KW-0347">Helicase</keyword>
<keyword evidence="1" id="KW-0067">ATP-binding</keyword>
<accession>A0A225X2U5</accession>